<dbReference type="Pfam" id="PF05721">
    <property type="entry name" value="PhyH"/>
    <property type="match status" value="1"/>
</dbReference>
<dbReference type="Gene3D" id="2.60.120.620">
    <property type="entry name" value="q2cbj1_9rhob like domain"/>
    <property type="match status" value="1"/>
</dbReference>
<dbReference type="PANTHER" id="PTHR37563">
    <property type="entry name" value="PHYTANOYL-COA DIOXYGENASE FAMILY PROTEIN (AFU_ORTHOLOGUE AFUA_2G03330)"/>
    <property type="match status" value="1"/>
</dbReference>
<evidence type="ECO:0008006" key="3">
    <source>
        <dbReference type="Google" id="ProtNLM"/>
    </source>
</evidence>
<dbReference type="PANTHER" id="PTHR37563:SF2">
    <property type="entry name" value="PHYTANOYL-COA DIOXYGENASE FAMILY PROTEIN (AFU_ORTHOLOGUE AFUA_2G03330)"/>
    <property type="match status" value="1"/>
</dbReference>
<evidence type="ECO:0000313" key="1">
    <source>
        <dbReference type="EMBL" id="KAK7746216.1"/>
    </source>
</evidence>
<accession>A0AAN9UE07</accession>
<sequence length="341" mass="37180">MLAPLRSRATASLSKRRACASIAQARRLSSTPTVINPSKPETAGGALESRNLEKVVSAIHRDGLVVVEDVVPHDILDHLNKKMVEDARTLQARGEDGPFNYNLGNLQLDAPPVAEYFNPAIFANPIATQITSAVLGPRPKWTFCSANAAMPPLPGASPSRQPVHSDADFQHLDHPFALVINIPLIAMTAENGATELWLGTHRGGADAQEGAHGERASGRIRAERLAARRAERPPCQPGVRKGSIVVRDLRLWHAGMPNASAAGEVRVMLAMIHFAPWYRNPMRLQFAEDVRPVLEAALDRDGDGRLGRQLEVPADWVSREEALATYLNRGFGNSYDFNQTP</sequence>
<protein>
    <recommendedName>
        <fullName evidence="3">Phytanoyl-CoA dioxygenase</fullName>
    </recommendedName>
</protein>
<name>A0AAN9UE07_9PEZI</name>
<organism evidence="1 2">
    <name type="scientific">Diatrype stigma</name>
    <dbReference type="NCBI Taxonomy" id="117547"/>
    <lineage>
        <taxon>Eukaryota</taxon>
        <taxon>Fungi</taxon>
        <taxon>Dikarya</taxon>
        <taxon>Ascomycota</taxon>
        <taxon>Pezizomycotina</taxon>
        <taxon>Sordariomycetes</taxon>
        <taxon>Xylariomycetidae</taxon>
        <taxon>Xylariales</taxon>
        <taxon>Diatrypaceae</taxon>
        <taxon>Diatrype</taxon>
    </lineage>
</organism>
<dbReference type="AlphaFoldDB" id="A0AAN9UE07"/>
<reference evidence="1 2" key="1">
    <citation type="submission" date="2024-02" db="EMBL/GenBank/DDBJ databases">
        <title>De novo assembly and annotation of 12 fungi associated with fruit tree decline syndrome in Ontario, Canada.</title>
        <authorList>
            <person name="Sulman M."/>
            <person name="Ellouze W."/>
            <person name="Ilyukhin E."/>
        </authorList>
    </citation>
    <scope>NUCLEOTIDE SEQUENCE [LARGE SCALE GENOMIC DNA]</scope>
    <source>
        <strain evidence="1 2">M11/M66-122</strain>
    </source>
</reference>
<comment type="caution">
    <text evidence="1">The sequence shown here is derived from an EMBL/GenBank/DDBJ whole genome shotgun (WGS) entry which is preliminary data.</text>
</comment>
<dbReference type="EMBL" id="JAKJXP020000099">
    <property type="protein sequence ID" value="KAK7746216.1"/>
    <property type="molecule type" value="Genomic_DNA"/>
</dbReference>
<dbReference type="SUPFAM" id="SSF51197">
    <property type="entry name" value="Clavaminate synthase-like"/>
    <property type="match status" value="1"/>
</dbReference>
<keyword evidence="2" id="KW-1185">Reference proteome</keyword>
<dbReference type="InterPro" id="IPR008775">
    <property type="entry name" value="Phytyl_CoA_dOase-like"/>
</dbReference>
<proteinExistence type="predicted"/>
<dbReference type="InterPro" id="IPR051961">
    <property type="entry name" value="Fungal_Metabolite_Diox"/>
</dbReference>
<dbReference type="Proteomes" id="UP001320420">
    <property type="component" value="Unassembled WGS sequence"/>
</dbReference>
<gene>
    <name evidence="1" type="ORF">SLS62_009432</name>
</gene>
<evidence type="ECO:0000313" key="2">
    <source>
        <dbReference type="Proteomes" id="UP001320420"/>
    </source>
</evidence>